<keyword evidence="2" id="KW-1185">Reference proteome</keyword>
<protein>
    <submittedName>
        <fullName evidence="1">Uncharacterized protein</fullName>
    </submittedName>
</protein>
<sequence length="69" mass="7781">MKGLLGGRGRRGLCLGGIQAAKNTDRKISITRTRNVVLAVFIQNVFVYKFTSFFNERITATVSFLYHLD</sequence>
<organism evidence="1 2">
    <name type="scientific">Niabella ginsenosidivorans</name>
    <dbReference type="NCBI Taxonomy" id="1176587"/>
    <lineage>
        <taxon>Bacteria</taxon>
        <taxon>Pseudomonadati</taxon>
        <taxon>Bacteroidota</taxon>
        <taxon>Chitinophagia</taxon>
        <taxon>Chitinophagales</taxon>
        <taxon>Chitinophagaceae</taxon>
        <taxon>Niabella</taxon>
    </lineage>
</organism>
<dbReference type="Proteomes" id="UP000077667">
    <property type="component" value="Chromosome"/>
</dbReference>
<dbReference type="AlphaFoldDB" id="A0A1A9I7R8"/>
<dbReference type="KEGG" id="nia:A8C56_17750"/>
<dbReference type="EMBL" id="CP015772">
    <property type="protein sequence ID" value="ANH82574.1"/>
    <property type="molecule type" value="Genomic_DNA"/>
</dbReference>
<name>A0A1A9I7R8_9BACT</name>
<proteinExistence type="predicted"/>
<dbReference type="STRING" id="1176587.A8C56_17750"/>
<evidence type="ECO:0000313" key="2">
    <source>
        <dbReference type="Proteomes" id="UP000077667"/>
    </source>
</evidence>
<accession>A0A1A9I7R8</accession>
<evidence type="ECO:0000313" key="1">
    <source>
        <dbReference type="EMBL" id="ANH82574.1"/>
    </source>
</evidence>
<reference evidence="1 2" key="1">
    <citation type="submission" date="2016-05" db="EMBL/GenBank/DDBJ databases">
        <title>Niabella ginsenosidivorans BS26 whole genome sequencing.</title>
        <authorList>
            <person name="Im W.T."/>
            <person name="Siddiqi M.Z."/>
        </authorList>
    </citation>
    <scope>NUCLEOTIDE SEQUENCE [LARGE SCALE GENOMIC DNA]</scope>
    <source>
        <strain evidence="1 2">BS26</strain>
    </source>
</reference>
<gene>
    <name evidence="1" type="ORF">A8C56_17750</name>
</gene>